<dbReference type="OrthoDB" id="8060176at2759"/>
<dbReference type="AlphaFoldDB" id="A0A016UV13"/>
<protein>
    <submittedName>
        <fullName evidence="1">Uncharacterized protein</fullName>
    </submittedName>
</protein>
<gene>
    <name evidence="1" type="primary">Acey_s0025.g1285</name>
    <name evidence="1" type="ORF">Y032_0025g1285</name>
</gene>
<sequence length="92" mass="10061">MSFDLSKSNLDGLMEIGGISATSRSSSAGGIPKVTQSWCGAAPVRKLLFFENQHYGILFIFQQNNAAIYDGRSKTAWFVDCFGFSYLPGLLL</sequence>
<evidence type="ECO:0000313" key="1">
    <source>
        <dbReference type="EMBL" id="EYC19274.1"/>
    </source>
</evidence>
<comment type="caution">
    <text evidence="1">The sequence shown here is derived from an EMBL/GenBank/DDBJ whole genome shotgun (WGS) entry which is preliminary data.</text>
</comment>
<organism evidence="1 2">
    <name type="scientific">Ancylostoma ceylanicum</name>
    <dbReference type="NCBI Taxonomy" id="53326"/>
    <lineage>
        <taxon>Eukaryota</taxon>
        <taxon>Metazoa</taxon>
        <taxon>Ecdysozoa</taxon>
        <taxon>Nematoda</taxon>
        <taxon>Chromadorea</taxon>
        <taxon>Rhabditida</taxon>
        <taxon>Rhabditina</taxon>
        <taxon>Rhabditomorpha</taxon>
        <taxon>Strongyloidea</taxon>
        <taxon>Ancylostomatidae</taxon>
        <taxon>Ancylostomatinae</taxon>
        <taxon>Ancylostoma</taxon>
    </lineage>
</organism>
<keyword evidence="2" id="KW-1185">Reference proteome</keyword>
<dbReference type="EMBL" id="JARK01001361">
    <property type="protein sequence ID" value="EYC19274.1"/>
    <property type="molecule type" value="Genomic_DNA"/>
</dbReference>
<accession>A0A016UV13</accession>
<dbReference type="Proteomes" id="UP000024635">
    <property type="component" value="Unassembled WGS sequence"/>
</dbReference>
<evidence type="ECO:0000313" key="2">
    <source>
        <dbReference type="Proteomes" id="UP000024635"/>
    </source>
</evidence>
<proteinExistence type="predicted"/>
<reference evidence="2" key="1">
    <citation type="journal article" date="2015" name="Nat. Genet.">
        <title>The genome and transcriptome of the zoonotic hookworm Ancylostoma ceylanicum identify infection-specific gene families.</title>
        <authorList>
            <person name="Schwarz E.M."/>
            <person name="Hu Y."/>
            <person name="Antoshechkin I."/>
            <person name="Miller M.M."/>
            <person name="Sternberg P.W."/>
            <person name="Aroian R.V."/>
        </authorList>
    </citation>
    <scope>NUCLEOTIDE SEQUENCE</scope>
    <source>
        <strain evidence="2">HY135</strain>
    </source>
</reference>
<name>A0A016UV13_9BILA</name>